<evidence type="ECO:0000256" key="2">
    <source>
        <dbReference type="ARBA" id="ARBA00017945"/>
    </source>
</evidence>
<dbReference type="RefSeq" id="WP_023862409.1">
    <property type="nucleotide sequence ID" value="NZ_CAXNSM010000016.1"/>
</dbReference>
<reference evidence="4" key="1">
    <citation type="submission" date="2015-05" db="EMBL/GenBank/DDBJ databases">
        <authorList>
            <person name="Machado G.E."/>
            <person name="Matsumoto C.K."/>
            <person name="Rabello M.S."/>
            <person name="Almeida L.G.P."/>
            <person name="Leao S.C."/>
        </authorList>
    </citation>
    <scope>NUCLEOTIDE SEQUENCE</scope>
    <source>
        <strain evidence="4">88Br</strain>
        <plasmid evidence="4">pMA100</plasmid>
    </source>
</reference>
<dbReference type="InterPro" id="IPR002109">
    <property type="entry name" value="Glutaredoxin"/>
</dbReference>
<dbReference type="PROSITE" id="PS51354">
    <property type="entry name" value="GLUTAREDOXIN_2"/>
    <property type="match status" value="1"/>
</dbReference>
<proteinExistence type="predicted"/>
<dbReference type="CDD" id="cd02976">
    <property type="entry name" value="NrdH"/>
    <property type="match status" value="1"/>
</dbReference>
<dbReference type="Gene3D" id="3.40.30.10">
    <property type="entry name" value="Glutaredoxin"/>
    <property type="match status" value="1"/>
</dbReference>
<comment type="function">
    <text evidence="1">Electron transport system for the ribonucleotide reductase system NrdEF.</text>
</comment>
<dbReference type="NCBIfam" id="TIGR02194">
    <property type="entry name" value="GlrX_NrdH"/>
    <property type="match status" value="1"/>
</dbReference>
<dbReference type="AlphaFoldDB" id="A0A187NE35"/>
<dbReference type="EMBL" id="KR997898">
    <property type="protein sequence ID" value="AKT73021.1"/>
    <property type="molecule type" value="Genomic_DNA"/>
</dbReference>
<evidence type="ECO:0000256" key="1">
    <source>
        <dbReference type="ARBA" id="ARBA00002292"/>
    </source>
</evidence>
<dbReference type="InterPro" id="IPR036249">
    <property type="entry name" value="Thioredoxin-like_sf"/>
</dbReference>
<organism evidence="4">
    <name type="scientific">Mycobacterium avium subsp. hominissuis</name>
    <dbReference type="NCBI Taxonomy" id="439334"/>
    <lineage>
        <taxon>Bacteria</taxon>
        <taxon>Bacillati</taxon>
        <taxon>Actinomycetota</taxon>
        <taxon>Actinomycetes</taxon>
        <taxon>Mycobacteriales</taxon>
        <taxon>Mycobacteriaceae</taxon>
        <taxon>Mycobacterium</taxon>
        <taxon>Mycobacterium avium complex (MAC)</taxon>
    </lineage>
</organism>
<evidence type="ECO:0000313" key="4">
    <source>
        <dbReference type="EMBL" id="AKT73021.1"/>
    </source>
</evidence>
<name>A0A187NE35_MYCAV</name>
<protein>
    <recommendedName>
        <fullName evidence="2">Glutaredoxin-like protein NrdH</fullName>
    </recommendedName>
</protein>
<dbReference type="Pfam" id="PF00462">
    <property type="entry name" value="Glutaredoxin"/>
    <property type="match status" value="1"/>
</dbReference>
<keyword evidence="4" id="KW-0614">Plasmid</keyword>
<dbReference type="InterPro" id="IPR011909">
    <property type="entry name" value="GlrX_NrdH"/>
</dbReference>
<feature type="domain" description="Glutaredoxin" evidence="3">
    <location>
        <begin position="4"/>
        <end position="58"/>
    </location>
</feature>
<evidence type="ECO:0000259" key="3">
    <source>
        <dbReference type="Pfam" id="PF00462"/>
    </source>
</evidence>
<accession>A0A187NE35</accession>
<sequence>MSPITVYTKPACVQCAATFKALDKQGIEYRKIDVTENPEARDYVMSLGYLSAPVVYVSPTVHWAGFRPDRVAGLAVA</sequence>
<gene>
    <name evidence="4" type="ORF">MASH_00018</name>
</gene>
<dbReference type="SUPFAM" id="SSF52833">
    <property type="entry name" value="Thioredoxin-like"/>
    <property type="match status" value="1"/>
</dbReference>
<geneLocation type="plasmid" evidence="4">
    <name>pMA100</name>
</geneLocation>
<dbReference type="GO" id="GO:0045454">
    <property type="term" value="P:cell redox homeostasis"/>
    <property type="evidence" value="ECO:0007669"/>
    <property type="project" value="InterPro"/>
</dbReference>